<dbReference type="AlphaFoldDB" id="A0AAD7D530"/>
<comment type="caution">
    <text evidence="2">The sequence shown here is derived from an EMBL/GenBank/DDBJ whole genome shotgun (WGS) entry which is preliminary data.</text>
</comment>
<protein>
    <submittedName>
        <fullName evidence="2">Uncharacterized protein</fullName>
    </submittedName>
</protein>
<gene>
    <name evidence="2" type="ORF">B0H17DRAFT_1139265</name>
</gene>
<accession>A0AAD7D530</accession>
<organism evidence="2 3">
    <name type="scientific">Mycena rosella</name>
    <name type="common">Pink bonnet</name>
    <name type="synonym">Agaricus rosellus</name>
    <dbReference type="NCBI Taxonomy" id="1033263"/>
    <lineage>
        <taxon>Eukaryota</taxon>
        <taxon>Fungi</taxon>
        <taxon>Dikarya</taxon>
        <taxon>Basidiomycota</taxon>
        <taxon>Agaricomycotina</taxon>
        <taxon>Agaricomycetes</taxon>
        <taxon>Agaricomycetidae</taxon>
        <taxon>Agaricales</taxon>
        <taxon>Marasmiineae</taxon>
        <taxon>Mycenaceae</taxon>
        <taxon>Mycena</taxon>
    </lineage>
</organism>
<dbReference type="Proteomes" id="UP001221757">
    <property type="component" value="Unassembled WGS sequence"/>
</dbReference>
<proteinExistence type="predicted"/>
<evidence type="ECO:0000313" key="2">
    <source>
        <dbReference type="EMBL" id="KAJ7678713.1"/>
    </source>
</evidence>
<evidence type="ECO:0000313" key="3">
    <source>
        <dbReference type="Proteomes" id="UP001221757"/>
    </source>
</evidence>
<dbReference type="EMBL" id="JARKIE010000132">
    <property type="protein sequence ID" value="KAJ7678713.1"/>
    <property type="molecule type" value="Genomic_DNA"/>
</dbReference>
<evidence type="ECO:0000256" key="1">
    <source>
        <dbReference type="SAM" id="MobiDB-lite"/>
    </source>
</evidence>
<feature type="region of interest" description="Disordered" evidence="1">
    <location>
        <begin position="142"/>
        <end position="171"/>
    </location>
</feature>
<feature type="region of interest" description="Disordered" evidence="1">
    <location>
        <begin position="53"/>
        <end position="92"/>
    </location>
</feature>
<sequence length="662" mass="69262">MEETPNGIANTARGNDDRKISGSGRAVAASPGRLAADVFRAESGSPTRQHLILGAIQGTSPSSTHGRRQRRGQSESPTPARSLAGGLLETGHHETDIEVSYLEEGEVRDAIADHQDSNPEATATTTTAPLSYADATKAKPSTAVAAAPNIPTTDTAAPSQEPPPDARGTAAASAIAPTLDPNGTRAADARTFDAALEALTLPANNAPLATTTNGMTQSTAAVNIGIKNHGAQAGHIVMSIDNKDTGMTNPPAQTAAKHDAMSDVEEGPAPNPEPAAFERMQVEGEDGHPFIWNNPTQEAKHADTLAWDAAAAAGHAAALARVADAAAAAATAATAATAAARRADDARLAAKLAQQRHVMERATHAAQQQQVAVSGNTDLDKAAQAPTSDAHLNPHLHLIPADERNAEDNTWSVNTTQPSPGAWERLVISDPVIYNNVNPEIIAAIKRDPRHHLLAVTFLGSKVHNSRIADLTDQLHKCIKDEGPAGWCKNNVAAFNIIAPESTMNTRVAGLFTNADNEDTPKARTELWRCAIKYIRSDATLGVTLQRVLPTGASLMQTILDLVGAQHFVSPYYEFKPFGPRRQPLENRCVLCKWDTHFVAACPFTKDELGWGPKARISNTTEGPLAGRGHGGARGGRGSGRGGGRGGSGRGGGGHGARGRGS</sequence>
<feature type="region of interest" description="Disordered" evidence="1">
    <location>
        <begin position="613"/>
        <end position="662"/>
    </location>
</feature>
<feature type="compositionally biased region" description="Gly residues" evidence="1">
    <location>
        <begin position="626"/>
        <end position="656"/>
    </location>
</feature>
<reference evidence="2" key="1">
    <citation type="submission" date="2023-03" db="EMBL/GenBank/DDBJ databases">
        <title>Massive genome expansion in bonnet fungi (Mycena s.s.) driven by repeated elements and novel gene families across ecological guilds.</title>
        <authorList>
            <consortium name="Lawrence Berkeley National Laboratory"/>
            <person name="Harder C.B."/>
            <person name="Miyauchi S."/>
            <person name="Viragh M."/>
            <person name="Kuo A."/>
            <person name="Thoen E."/>
            <person name="Andreopoulos B."/>
            <person name="Lu D."/>
            <person name="Skrede I."/>
            <person name="Drula E."/>
            <person name="Henrissat B."/>
            <person name="Morin E."/>
            <person name="Kohler A."/>
            <person name="Barry K."/>
            <person name="LaButti K."/>
            <person name="Morin E."/>
            <person name="Salamov A."/>
            <person name="Lipzen A."/>
            <person name="Mereny Z."/>
            <person name="Hegedus B."/>
            <person name="Baldrian P."/>
            <person name="Stursova M."/>
            <person name="Weitz H."/>
            <person name="Taylor A."/>
            <person name="Grigoriev I.V."/>
            <person name="Nagy L.G."/>
            <person name="Martin F."/>
            <person name="Kauserud H."/>
        </authorList>
    </citation>
    <scope>NUCLEOTIDE SEQUENCE</scope>
    <source>
        <strain evidence="2">CBHHK067</strain>
    </source>
</reference>
<feature type="region of interest" description="Disordered" evidence="1">
    <location>
        <begin position="360"/>
        <end position="393"/>
    </location>
</feature>
<keyword evidence="3" id="KW-1185">Reference proteome</keyword>
<feature type="region of interest" description="Disordered" evidence="1">
    <location>
        <begin position="1"/>
        <end position="31"/>
    </location>
</feature>
<name>A0AAD7D530_MYCRO</name>